<dbReference type="Proteomes" id="UP000009874">
    <property type="component" value="Unassembled WGS sequence"/>
</dbReference>
<keyword evidence="1" id="KW-0472">Membrane</keyword>
<dbReference type="STRING" id="47229.LO55_2605"/>
<protein>
    <recommendedName>
        <fullName evidence="4">DUF2938 domain-containing protein</fullName>
    </recommendedName>
</protein>
<accession>K9E186</accession>
<dbReference type="eggNOG" id="ENOG5031TIF">
    <property type="taxonomic scope" value="Bacteria"/>
</dbReference>
<dbReference type="InterPro" id="IPR021329">
    <property type="entry name" value="DUF2938"/>
</dbReference>
<dbReference type="PATRIC" id="fig|883126.3.peg.118"/>
<proteinExistence type="predicted"/>
<dbReference type="HOGENOM" id="CLU_116614_0_0_4"/>
<feature type="transmembrane region" description="Helical" evidence="1">
    <location>
        <begin position="6"/>
        <end position="25"/>
    </location>
</feature>
<dbReference type="OrthoDB" id="9812539at2"/>
<dbReference type="RefSeq" id="WP_005662869.1">
    <property type="nucleotide sequence ID" value="NZ_JH992922.1"/>
</dbReference>
<sequence>MNEIIAIVLIGCGATALLDAWLALLRRLGTPTLGMALLGRWIGHLLRGRVRHAAIGKAHPVRHETAFGWIAHYAIGIGFAAALVALAGIDWLHDPKLAPALAFGFVTVVAPLFVMQPAMGAGIAASRTPTPLRNCLRSVVNHILFGFALYLCARLVAGVAR</sequence>
<evidence type="ECO:0000256" key="1">
    <source>
        <dbReference type="SAM" id="Phobius"/>
    </source>
</evidence>
<dbReference type="Pfam" id="PF11158">
    <property type="entry name" value="DUF2938"/>
    <property type="match status" value="1"/>
</dbReference>
<keyword evidence="1" id="KW-1133">Transmembrane helix</keyword>
<keyword evidence="1" id="KW-0812">Transmembrane</keyword>
<reference evidence="2 3" key="1">
    <citation type="submission" date="2012-09" db="EMBL/GenBank/DDBJ databases">
        <title>The Genome Sequence of Massilia timonae CCUG 45783.</title>
        <authorList>
            <consortium name="The Broad Institute Genome Sequencing Platform"/>
            <person name="Earl A."/>
            <person name="Ward D."/>
            <person name="Feldgarden M."/>
            <person name="Gevers D."/>
            <person name="Huys G."/>
            <person name="Walker B."/>
            <person name="Young S.K."/>
            <person name="Zeng Q."/>
            <person name="Gargeya S."/>
            <person name="Fitzgerald M."/>
            <person name="Haas B."/>
            <person name="Abouelleil A."/>
            <person name="Alvarado L."/>
            <person name="Arachchi H.M."/>
            <person name="Berlin A.M."/>
            <person name="Chapman S.B."/>
            <person name="Goldberg J."/>
            <person name="Griggs A."/>
            <person name="Gujja S."/>
            <person name="Hansen M."/>
            <person name="Howarth C."/>
            <person name="Imamovic A."/>
            <person name="Larimer J."/>
            <person name="McCowen C."/>
            <person name="Montmayeur A."/>
            <person name="Murphy C."/>
            <person name="Neiman D."/>
            <person name="Pearson M."/>
            <person name="Priest M."/>
            <person name="Roberts A."/>
            <person name="Saif S."/>
            <person name="Shea T."/>
            <person name="Sisk P."/>
            <person name="Sykes S."/>
            <person name="Wortman J."/>
            <person name="Nusbaum C."/>
            <person name="Birren B."/>
        </authorList>
    </citation>
    <scope>NUCLEOTIDE SEQUENCE [LARGE SCALE GENOMIC DNA]</scope>
    <source>
        <strain evidence="2 3">CCUG 45783</strain>
    </source>
</reference>
<gene>
    <name evidence="2" type="ORF">HMPREF9710_00117</name>
</gene>
<organism evidence="2 3">
    <name type="scientific">Massilia timonae CCUG 45783</name>
    <dbReference type="NCBI Taxonomy" id="883126"/>
    <lineage>
        <taxon>Bacteria</taxon>
        <taxon>Pseudomonadati</taxon>
        <taxon>Pseudomonadota</taxon>
        <taxon>Betaproteobacteria</taxon>
        <taxon>Burkholderiales</taxon>
        <taxon>Oxalobacteraceae</taxon>
        <taxon>Telluria group</taxon>
        <taxon>Massilia</taxon>
    </lineage>
</organism>
<comment type="caution">
    <text evidence="2">The sequence shown here is derived from an EMBL/GenBank/DDBJ whole genome shotgun (WGS) entry which is preliminary data.</text>
</comment>
<dbReference type="AlphaFoldDB" id="K9E186"/>
<evidence type="ECO:0008006" key="4">
    <source>
        <dbReference type="Google" id="ProtNLM"/>
    </source>
</evidence>
<keyword evidence="3" id="KW-1185">Reference proteome</keyword>
<name>K9E186_9BURK</name>
<evidence type="ECO:0000313" key="2">
    <source>
        <dbReference type="EMBL" id="EKU84682.1"/>
    </source>
</evidence>
<feature type="transmembrane region" description="Helical" evidence="1">
    <location>
        <begin position="101"/>
        <end position="126"/>
    </location>
</feature>
<feature type="transmembrane region" description="Helical" evidence="1">
    <location>
        <begin position="66"/>
        <end position="89"/>
    </location>
</feature>
<evidence type="ECO:0000313" key="3">
    <source>
        <dbReference type="Proteomes" id="UP000009874"/>
    </source>
</evidence>
<feature type="transmembrane region" description="Helical" evidence="1">
    <location>
        <begin position="138"/>
        <end position="157"/>
    </location>
</feature>
<dbReference type="EMBL" id="AGZI01000002">
    <property type="protein sequence ID" value="EKU84682.1"/>
    <property type="molecule type" value="Genomic_DNA"/>
</dbReference>